<accession>A0A4R5CA59</accession>
<reference evidence="1 2" key="1">
    <citation type="submission" date="2019-03" db="EMBL/GenBank/DDBJ databases">
        <title>Flavobacterium AR-3-4 sp. nov. isolated from arctic soil.</title>
        <authorList>
            <person name="Chaudhary D.K."/>
        </authorList>
    </citation>
    <scope>NUCLEOTIDE SEQUENCE [LARGE SCALE GENOMIC DNA]</scope>
    <source>
        <strain evidence="1 2">AR-3-4</strain>
    </source>
</reference>
<comment type="caution">
    <text evidence="1">The sequence shown here is derived from an EMBL/GenBank/DDBJ whole genome shotgun (WGS) entry which is preliminary data.</text>
</comment>
<proteinExistence type="predicted"/>
<gene>
    <name evidence="1" type="ORF">E0F76_14990</name>
</gene>
<keyword evidence="2" id="KW-1185">Reference proteome</keyword>
<dbReference type="Proteomes" id="UP000295479">
    <property type="component" value="Unassembled WGS sequence"/>
</dbReference>
<evidence type="ECO:0000313" key="1">
    <source>
        <dbReference type="EMBL" id="TDD95083.1"/>
    </source>
</evidence>
<protein>
    <submittedName>
        <fullName evidence="1">Uncharacterized protein</fullName>
    </submittedName>
</protein>
<dbReference type="OrthoDB" id="1413206at2"/>
<organism evidence="1 2">
    <name type="scientific">Flavobacterium cellulosilyticum</name>
    <dbReference type="NCBI Taxonomy" id="2541731"/>
    <lineage>
        <taxon>Bacteria</taxon>
        <taxon>Pseudomonadati</taxon>
        <taxon>Bacteroidota</taxon>
        <taxon>Flavobacteriia</taxon>
        <taxon>Flavobacteriales</taxon>
        <taxon>Flavobacteriaceae</taxon>
        <taxon>Flavobacterium</taxon>
    </lineage>
</organism>
<dbReference type="RefSeq" id="WP_132007863.1">
    <property type="nucleotide sequence ID" value="NZ_SMFK01000012.1"/>
</dbReference>
<name>A0A4R5CA59_9FLAO</name>
<dbReference type="EMBL" id="SMFK01000012">
    <property type="protein sequence ID" value="TDD95083.1"/>
    <property type="molecule type" value="Genomic_DNA"/>
</dbReference>
<sequence>MLENLIEQKDKLIFYYSYAHLSDLTRDKTNKKFEDLLFMEQLVDKNYLNLKIDETIVNIQIASPTEAFNNLDHTRISEILNFTELFSEMESNEFDTPEIIKSKDKMKLMFNMPIGNLGISNFSDNIADNNPLKKMFPALENASTLMDLIKGMLETIDNLNQDPSIWRGLRNYSIDALNLKKFNININDKNFDTELIDTPLQKSFMEFVEETFTHNKSLEKQREFNFFINAYSCLNILGLDNEKNSKVVFSSFQNDAQHAFYAAHCEYLISDDEQLLLKAKVLYNLFGIETKVLNLADFQKNYIEISGVLDLNIETYFKNLVNVIKKEKLVEVLDLEEQNKKVIFYKLKVKHFNFFNRLNLMIENNDTPTFIFINEFLNYSKFTSFKEFESITNKIVNILGSDNLGKDKFDKEDKFDIVENKWRGRIWRSNNESFYLEIEPNDFKLCFYYVPNIKV</sequence>
<evidence type="ECO:0000313" key="2">
    <source>
        <dbReference type="Proteomes" id="UP000295479"/>
    </source>
</evidence>
<dbReference type="AlphaFoldDB" id="A0A4R5CA59"/>